<protein>
    <submittedName>
        <fullName evidence="2">Uncharacterized protein</fullName>
    </submittedName>
</protein>
<feature type="region of interest" description="Disordered" evidence="1">
    <location>
        <begin position="127"/>
        <end position="156"/>
    </location>
</feature>
<dbReference type="AlphaFoldDB" id="A0A0H3HZS2"/>
<organism evidence="2 3">
    <name type="scientific">Burkholderia pseudomallei (strain 1026b)</name>
    <dbReference type="NCBI Taxonomy" id="884204"/>
    <lineage>
        <taxon>Bacteria</taxon>
        <taxon>Pseudomonadati</taxon>
        <taxon>Pseudomonadota</taxon>
        <taxon>Betaproteobacteria</taxon>
        <taxon>Burkholderiales</taxon>
        <taxon>Burkholderiaceae</taxon>
        <taxon>Burkholderia</taxon>
        <taxon>pseudomallei group</taxon>
    </lineage>
</organism>
<name>A0A0H3HZS2_BURP2</name>
<evidence type="ECO:0000313" key="3">
    <source>
        <dbReference type="Proteomes" id="UP000010087"/>
    </source>
</evidence>
<sequence>MSAALLSCTIRARLSSATATGPAAGRSAPPPRCGRPNARHPECADARAPAPTQRLCNTGAIRMNQFNPALNRIPQRCAARQSLSFNWPVPISIPFSRIPFKTDSDSESKKADRLASRVFIRFLESLPAPVRPPPDRHPSSIQPCPSFTISKHRNSD</sequence>
<reference evidence="2 3" key="1">
    <citation type="journal article" date="2012" name="PLoS ONE">
        <title>Evolution of Burkholderia pseudomallei in recurrent melioidosis.</title>
        <authorList>
            <person name="Hayden H.S."/>
            <person name="Lim R."/>
            <person name="Brittnacher M.J."/>
            <person name="Sims E.H."/>
            <person name="Ramage E.R."/>
            <person name="Fong C."/>
            <person name="Wu Z."/>
            <person name="Crist E."/>
            <person name="Chang J."/>
            <person name="Zhou Y."/>
            <person name="Radey M."/>
            <person name="Rohmer L."/>
            <person name="Haugen E."/>
            <person name="Gillett W."/>
            <person name="Wuthiekanun V."/>
            <person name="Peacock S.J."/>
            <person name="Kaul R."/>
            <person name="Miller S.I."/>
            <person name="Manoil C."/>
            <person name="Jacobs M.A."/>
        </authorList>
    </citation>
    <scope>NUCLEOTIDE SEQUENCE [LARGE SCALE GENOMIC DNA]</scope>
    <source>
        <strain evidence="2 3">1026b</strain>
    </source>
</reference>
<dbReference type="PATRIC" id="fig|884204.3.peg.6677"/>
<feature type="region of interest" description="Disordered" evidence="1">
    <location>
        <begin position="18"/>
        <end position="49"/>
    </location>
</feature>
<dbReference type="KEGG" id="bpz:BP1026B_II2191"/>
<gene>
    <name evidence="2" type="ordered locus">BP1026B_II2191</name>
</gene>
<feature type="compositionally biased region" description="Low complexity" evidence="1">
    <location>
        <begin position="18"/>
        <end position="27"/>
    </location>
</feature>
<accession>A0A0H3HZS2</accession>
<evidence type="ECO:0000256" key="1">
    <source>
        <dbReference type="SAM" id="MobiDB-lite"/>
    </source>
</evidence>
<proteinExistence type="predicted"/>
<feature type="compositionally biased region" description="Polar residues" evidence="1">
    <location>
        <begin position="139"/>
        <end position="149"/>
    </location>
</feature>
<evidence type="ECO:0000313" key="2">
    <source>
        <dbReference type="EMBL" id="AFI70413.1"/>
    </source>
</evidence>
<dbReference type="Proteomes" id="UP000010087">
    <property type="component" value="Chromosome 2"/>
</dbReference>
<dbReference type="EMBL" id="CP002834">
    <property type="protein sequence ID" value="AFI70413.1"/>
    <property type="molecule type" value="Genomic_DNA"/>
</dbReference>